<evidence type="ECO:0000256" key="2">
    <source>
        <dbReference type="ARBA" id="ARBA00022801"/>
    </source>
</evidence>
<evidence type="ECO:0000313" key="7">
    <source>
        <dbReference type="Proteomes" id="UP000799536"/>
    </source>
</evidence>
<evidence type="ECO:0000259" key="5">
    <source>
        <dbReference type="SMART" id="SM00485"/>
    </source>
</evidence>
<feature type="compositionally biased region" description="Polar residues" evidence="3">
    <location>
        <begin position="783"/>
        <end position="807"/>
    </location>
</feature>
<dbReference type="GO" id="GO:0008821">
    <property type="term" value="F:crossover junction DNA endonuclease activity"/>
    <property type="evidence" value="ECO:0007669"/>
    <property type="project" value="InterPro"/>
</dbReference>
<accession>A0A9P4MQD1</accession>
<protein>
    <recommendedName>
        <fullName evidence="8">Flap structure-specific endonuclease</fullName>
    </recommendedName>
</protein>
<feature type="compositionally biased region" description="Polar residues" evidence="3">
    <location>
        <begin position="524"/>
        <end position="537"/>
    </location>
</feature>
<dbReference type="Gene3D" id="1.10.150.20">
    <property type="entry name" value="5' to 3' exonuclease, C-terminal subdomain"/>
    <property type="match status" value="1"/>
</dbReference>
<dbReference type="SUPFAM" id="SSF47807">
    <property type="entry name" value="5' to 3' exonuclease, C-terminal subdomain"/>
    <property type="match status" value="1"/>
</dbReference>
<dbReference type="InterPro" id="IPR006086">
    <property type="entry name" value="XPG-I_dom"/>
</dbReference>
<feature type="compositionally biased region" description="Acidic residues" evidence="3">
    <location>
        <begin position="400"/>
        <end position="420"/>
    </location>
</feature>
<sequence length="965" mass="105272">MGIHGVYKEIGPGERIALSKFAVEKYEATGRPLRIAIDVSIWLFQIQASKGGTNPALRTFYYRLLRMISLNINPIFVFDGPNKPPFKRNKRTGPNVASIPEFLAKQLLKQFGFPIHLAPGEAEAECALLQREGIVDAVLSEDVDTLMFGSGITLRNWSPESKGGKTPTHVNVYDAVKTKNGASGLDREGMILVALMSGGDYVPEGIPGCGPKTACEAARAGFGRDLCALARNDTAGLSAWRERLQHELKTNQSKLFKRKHGALAIPEDFPRKDILGYYTHPVVSSKAALDRLRDSIKWDQDLDFPGLREFTQDAFDWTKLGGAKHFIRNLAPALLVRKLRMRGDRDPVSDDPDIIEQDEGKLVKGIHGKRNHAITDNTTEIRISYTPIELVNIDLAKEEPDDELPEPDSEEDSPEVDDVDSGAPKKRAPTLYDPTKPDRVWVLETYVKVGVPLTIEDWEAGGRKPKKAVAAKKPAKPAAAKTSRRANTIGGMPKGALDMYAKVTKPGIRAPASSKLQNEDLFPTTLSQDTGLPSTFRGQPAPSQPAKQSNKPTVIDLLSSSPAKPPAALFTKPVADKRSSPVAEEQPSGVTKRTRQGLARRSQTMPVGSSSVSERPCTPPPPCSVTIDTLDLVSSPAHLPKKPKTTGRSNATAAGQQKIHQTSVVASPGKRQATLGETWARMTPSPLKPRAAAPTTTDSIALPAPIKLQSTVEEIETLDLTSSSPPTMPQPLPQTMTATRRTTSKTTTRPRPPLRSISSNFSQSSTSTTNSTSSRRRSARLCKSSTSPDINNLSLSPVSCLQKSPRINKTDITHPLPSPGLPDLNLTSFGRLPPAASAPTTSHMAPPPSPSPLRRSPRNHTSNFLDQAYRLTTRTTVATTSKSKTTAIPTTTKLPSPPRTLLRKTPPTAKKKRAIALRKSLAGAWEYVDEESPQRMVSNVPKRTQTEKERRRWRESEIEVLDMVD</sequence>
<dbReference type="SMART" id="SM00485">
    <property type="entry name" value="XPGN"/>
    <property type="match status" value="1"/>
</dbReference>
<reference evidence="6" key="1">
    <citation type="journal article" date="2020" name="Stud. Mycol.">
        <title>101 Dothideomycetes genomes: a test case for predicting lifestyles and emergence of pathogens.</title>
        <authorList>
            <person name="Haridas S."/>
            <person name="Albert R."/>
            <person name="Binder M."/>
            <person name="Bloem J."/>
            <person name="Labutti K."/>
            <person name="Salamov A."/>
            <person name="Andreopoulos B."/>
            <person name="Baker S."/>
            <person name="Barry K."/>
            <person name="Bills G."/>
            <person name="Bluhm B."/>
            <person name="Cannon C."/>
            <person name="Castanera R."/>
            <person name="Culley D."/>
            <person name="Daum C."/>
            <person name="Ezra D."/>
            <person name="Gonzalez J."/>
            <person name="Henrissat B."/>
            <person name="Kuo A."/>
            <person name="Liang C."/>
            <person name="Lipzen A."/>
            <person name="Lutzoni F."/>
            <person name="Magnuson J."/>
            <person name="Mondo S."/>
            <person name="Nolan M."/>
            <person name="Ohm R."/>
            <person name="Pangilinan J."/>
            <person name="Park H.-J."/>
            <person name="Ramirez L."/>
            <person name="Alfaro M."/>
            <person name="Sun H."/>
            <person name="Tritt A."/>
            <person name="Yoshinaga Y."/>
            <person name="Zwiers L.-H."/>
            <person name="Turgeon B."/>
            <person name="Goodwin S."/>
            <person name="Spatafora J."/>
            <person name="Crous P."/>
            <person name="Grigoriev I."/>
        </authorList>
    </citation>
    <scope>NUCLEOTIDE SEQUENCE</scope>
    <source>
        <strain evidence="6">ATCC 74209</strain>
    </source>
</reference>
<feature type="compositionally biased region" description="Low complexity" evidence="3">
    <location>
        <begin position="878"/>
        <end position="908"/>
    </location>
</feature>
<comment type="caution">
    <text evidence="6">The sequence shown here is derived from an EMBL/GenBank/DDBJ whole genome shotgun (WGS) entry which is preliminary data.</text>
</comment>
<feature type="compositionally biased region" description="Basic residues" evidence="3">
    <location>
        <begin position="463"/>
        <end position="475"/>
    </location>
</feature>
<feature type="region of interest" description="Disordered" evidence="3">
    <location>
        <begin position="400"/>
        <end position="434"/>
    </location>
</feature>
<dbReference type="PANTHER" id="PTHR11081:SF75">
    <property type="entry name" value="ENDONUCLEASE, PUTATIVE (AFU_ORTHOLOGUE AFUA_3G13260)-RELATED"/>
    <property type="match status" value="1"/>
</dbReference>
<feature type="compositionally biased region" description="Polar residues" evidence="3">
    <location>
        <begin position="601"/>
        <end position="613"/>
    </location>
</feature>
<dbReference type="GO" id="GO:0006281">
    <property type="term" value="P:DNA repair"/>
    <property type="evidence" value="ECO:0007669"/>
    <property type="project" value="UniProtKB-ARBA"/>
</dbReference>
<evidence type="ECO:0000256" key="1">
    <source>
        <dbReference type="ARBA" id="ARBA00022722"/>
    </source>
</evidence>
<dbReference type="Pfam" id="PF00752">
    <property type="entry name" value="XPG_N"/>
    <property type="match status" value="1"/>
</dbReference>
<dbReference type="Pfam" id="PF18380">
    <property type="entry name" value="GEN1_C"/>
    <property type="match status" value="1"/>
</dbReference>
<organism evidence="6 7">
    <name type="scientific">Delitschia confertaspora ATCC 74209</name>
    <dbReference type="NCBI Taxonomy" id="1513339"/>
    <lineage>
        <taxon>Eukaryota</taxon>
        <taxon>Fungi</taxon>
        <taxon>Dikarya</taxon>
        <taxon>Ascomycota</taxon>
        <taxon>Pezizomycotina</taxon>
        <taxon>Dothideomycetes</taxon>
        <taxon>Pleosporomycetidae</taxon>
        <taxon>Pleosporales</taxon>
        <taxon>Delitschiaceae</taxon>
        <taxon>Delitschia</taxon>
    </lineage>
</organism>
<evidence type="ECO:0000313" key="6">
    <source>
        <dbReference type="EMBL" id="KAF2198832.1"/>
    </source>
</evidence>
<name>A0A9P4MQD1_9PLEO</name>
<dbReference type="InterPro" id="IPR006085">
    <property type="entry name" value="XPG_DNA_repair_N"/>
</dbReference>
<dbReference type="Pfam" id="PF00867">
    <property type="entry name" value="XPG_I"/>
    <property type="match status" value="1"/>
</dbReference>
<gene>
    <name evidence="6" type="ORF">GQ43DRAFT_482968</name>
</gene>
<dbReference type="EMBL" id="ML994114">
    <property type="protein sequence ID" value="KAF2198832.1"/>
    <property type="molecule type" value="Genomic_DNA"/>
</dbReference>
<feature type="domain" description="XPG-I" evidence="4">
    <location>
        <begin position="109"/>
        <end position="182"/>
    </location>
</feature>
<evidence type="ECO:0008006" key="8">
    <source>
        <dbReference type="Google" id="ProtNLM"/>
    </source>
</evidence>
<dbReference type="InterPro" id="IPR041177">
    <property type="entry name" value="GEN1_C"/>
</dbReference>
<dbReference type="SMART" id="SM00484">
    <property type="entry name" value="XPGI"/>
    <property type="match status" value="1"/>
</dbReference>
<feature type="domain" description="XPG N-terminal" evidence="5">
    <location>
        <begin position="1"/>
        <end position="98"/>
    </location>
</feature>
<feature type="compositionally biased region" description="Low complexity" evidence="3">
    <location>
        <begin position="831"/>
        <end position="844"/>
    </location>
</feature>
<feature type="region of interest" description="Disordered" evidence="3">
    <location>
        <begin position="509"/>
        <end position="860"/>
    </location>
</feature>
<keyword evidence="7" id="KW-1185">Reference proteome</keyword>
<evidence type="ECO:0000256" key="3">
    <source>
        <dbReference type="SAM" id="MobiDB-lite"/>
    </source>
</evidence>
<dbReference type="PRINTS" id="PR00853">
    <property type="entry name" value="XPGRADSUPER"/>
</dbReference>
<feature type="compositionally biased region" description="Polar residues" evidence="3">
    <location>
        <begin position="545"/>
        <end position="562"/>
    </location>
</feature>
<dbReference type="InterPro" id="IPR037316">
    <property type="entry name" value="Yen1_H3TH"/>
</dbReference>
<evidence type="ECO:0000259" key="4">
    <source>
        <dbReference type="SMART" id="SM00484"/>
    </source>
</evidence>
<dbReference type="InterPro" id="IPR006084">
    <property type="entry name" value="XPG/Rad2"/>
</dbReference>
<dbReference type="CDD" id="cd09906">
    <property type="entry name" value="H3TH_YEN1"/>
    <property type="match status" value="1"/>
</dbReference>
<keyword evidence="2" id="KW-0378">Hydrolase</keyword>
<dbReference type="FunFam" id="3.40.50.1010:FF:000037">
    <property type="entry name" value="Rad2-like endonuclease, putative (AFU_orthologue AFUA_3G13260)"/>
    <property type="match status" value="1"/>
</dbReference>
<feature type="compositionally biased region" description="Polar residues" evidence="3">
    <location>
        <begin position="646"/>
        <end position="665"/>
    </location>
</feature>
<dbReference type="CDD" id="cd09870">
    <property type="entry name" value="PIN_YEN1"/>
    <property type="match status" value="1"/>
</dbReference>
<proteinExistence type="predicted"/>
<keyword evidence="1" id="KW-0540">Nuclease</keyword>
<dbReference type="InterPro" id="IPR029060">
    <property type="entry name" value="PIN-like_dom_sf"/>
</dbReference>
<dbReference type="OrthoDB" id="2959108at2759"/>
<dbReference type="SUPFAM" id="SSF88723">
    <property type="entry name" value="PIN domain-like"/>
    <property type="match status" value="1"/>
</dbReference>
<dbReference type="Proteomes" id="UP000799536">
    <property type="component" value="Unassembled WGS sequence"/>
</dbReference>
<feature type="region of interest" description="Disordered" evidence="3">
    <location>
        <begin position="459"/>
        <end position="493"/>
    </location>
</feature>
<dbReference type="GO" id="GO:0017108">
    <property type="term" value="F:5'-flap endonuclease activity"/>
    <property type="evidence" value="ECO:0007669"/>
    <property type="project" value="TreeGrafter"/>
</dbReference>
<feature type="region of interest" description="Disordered" evidence="3">
    <location>
        <begin position="878"/>
        <end position="912"/>
    </location>
</feature>
<dbReference type="AlphaFoldDB" id="A0A9P4MQD1"/>
<dbReference type="InterPro" id="IPR036279">
    <property type="entry name" value="5-3_exonuclease_C_sf"/>
</dbReference>
<dbReference type="PANTHER" id="PTHR11081">
    <property type="entry name" value="FLAP ENDONUCLEASE FAMILY MEMBER"/>
    <property type="match status" value="1"/>
</dbReference>
<dbReference type="Gene3D" id="3.40.50.1010">
    <property type="entry name" value="5'-nuclease"/>
    <property type="match status" value="2"/>
</dbReference>
<feature type="compositionally biased region" description="Low complexity" evidence="3">
    <location>
        <begin position="733"/>
        <end position="773"/>
    </location>
</feature>